<comment type="similarity">
    <text evidence="7 10">Belongs to the fluoride channel Fluc/FEX (TC 1.A.43) family.</text>
</comment>
<evidence type="ECO:0000256" key="8">
    <source>
        <dbReference type="ARBA" id="ARBA00035585"/>
    </source>
</evidence>
<comment type="function">
    <text evidence="9 10">Fluoride-specific ion channel. Important for reducing fluoride concentration in the cell, thus reducing its toxicity.</text>
</comment>
<keyword evidence="12" id="KW-1185">Reference proteome</keyword>
<gene>
    <name evidence="10" type="primary">fluC</name>
    <name evidence="10" type="synonym">crcB</name>
    <name evidence="11" type="ORF">RN606_01005</name>
</gene>
<evidence type="ECO:0000313" key="12">
    <source>
        <dbReference type="Proteomes" id="UP001304125"/>
    </source>
</evidence>
<evidence type="ECO:0000256" key="4">
    <source>
        <dbReference type="ARBA" id="ARBA00022989"/>
    </source>
</evidence>
<evidence type="ECO:0000256" key="6">
    <source>
        <dbReference type="ARBA" id="ARBA00023303"/>
    </source>
</evidence>
<keyword evidence="2 10" id="KW-1003">Cell membrane</keyword>
<sequence>MTLLLTAIAGGLGGAARYWADTGVGHVNRSRFPWGTFVVNVTACLFLGVLAGVVSSHSAPDAVLAVLGTGFAGGYSTFSTALVETVRLMRAGEWGLAAAQCLGMVVAGVAAAALGMAIGAAL</sequence>
<keyword evidence="10" id="KW-0915">Sodium</keyword>
<evidence type="ECO:0000256" key="7">
    <source>
        <dbReference type="ARBA" id="ARBA00035120"/>
    </source>
</evidence>
<dbReference type="GO" id="GO:0005886">
    <property type="term" value="C:plasma membrane"/>
    <property type="evidence" value="ECO:0007669"/>
    <property type="project" value="UniProtKB-SubCell"/>
</dbReference>
<comment type="catalytic activity">
    <reaction evidence="8">
        <text>fluoride(in) = fluoride(out)</text>
        <dbReference type="Rhea" id="RHEA:76159"/>
        <dbReference type="ChEBI" id="CHEBI:17051"/>
    </reaction>
    <physiologicalReaction direction="left-to-right" evidence="8">
        <dbReference type="Rhea" id="RHEA:76160"/>
    </physiologicalReaction>
</comment>
<keyword evidence="6 10" id="KW-0407">Ion channel</keyword>
<dbReference type="PANTHER" id="PTHR28259">
    <property type="entry name" value="FLUORIDE EXPORT PROTEIN 1-RELATED"/>
    <property type="match status" value="1"/>
</dbReference>
<reference evidence="11 12" key="1">
    <citation type="submission" date="2023-09" db="EMBL/GenBank/DDBJ databases">
        <title>Demequina sp. a novel bacteria isolated from Capsicum annuum.</title>
        <authorList>
            <person name="Humaira Z."/>
            <person name="Lee J."/>
            <person name="Cho D."/>
        </authorList>
    </citation>
    <scope>NUCLEOTIDE SEQUENCE [LARGE SCALE GENOMIC DNA]</scope>
    <source>
        <strain evidence="11 12">OYTSA14</strain>
    </source>
</reference>
<keyword evidence="3 10" id="KW-0812">Transmembrane</keyword>
<feature type="transmembrane region" description="Helical" evidence="10">
    <location>
        <begin position="32"/>
        <end position="55"/>
    </location>
</feature>
<dbReference type="PANTHER" id="PTHR28259:SF1">
    <property type="entry name" value="FLUORIDE EXPORT PROTEIN 1-RELATED"/>
    <property type="match status" value="1"/>
</dbReference>
<accession>A0AA96F8S9</accession>
<name>A0AA96F8S9_9MICO</name>
<feature type="binding site" evidence="10">
    <location>
        <position position="76"/>
    </location>
    <ligand>
        <name>Na(+)</name>
        <dbReference type="ChEBI" id="CHEBI:29101"/>
        <note>structural</note>
    </ligand>
</feature>
<dbReference type="EMBL" id="CP134879">
    <property type="protein sequence ID" value="WNM24760.1"/>
    <property type="molecule type" value="Genomic_DNA"/>
</dbReference>
<comment type="activity regulation">
    <text evidence="10">Na(+) is not transported, but it plays an essential structural role and its presence is essential for fluoride channel function.</text>
</comment>
<evidence type="ECO:0000256" key="9">
    <source>
        <dbReference type="ARBA" id="ARBA00049940"/>
    </source>
</evidence>
<dbReference type="GO" id="GO:0140114">
    <property type="term" value="P:cellular detoxification of fluoride"/>
    <property type="evidence" value="ECO:0007669"/>
    <property type="project" value="UniProtKB-UniRule"/>
</dbReference>
<dbReference type="Proteomes" id="UP001304125">
    <property type="component" value="Chromosome"/>
</dbReference>
<evidence type="ECO:0000256" key="5">
    <source>
        <dbReference type="ARBA" id="ARBA00023136"/>
    </source>
</evidence>
<evidence type="ECO:0000256" key="3">
    <source>
        <dbReference type="ARBA" id="ARBA00022692"/>
    </source>
</evidence>
<keyword evidence="10" id="KW-0479">Metal-binding</keyword>
<evidence type="ECO:0000256" key="1">
    <source>
        <dbReference type="ARBA" id="ARBA00004651"/>
    </source>
</evidence>
<proteinExistence type="inferred from homology"/>
<dbReference type="GO" id="GO:0046872">
    <property type="term" value="F:metal ion binding"/>
    <property type="evidence" value="ECO:0007669"/>
    <property type="project" value="UniProtKB-KW"/>
</dbReference>
<organism evidence="11 12">
    <name type="scientific">Demequina capsici</name>
    <dbReference type="NCBI Taxonomy" id="3075620"/>
    <lineage>
        <taxon>Bacteria</taxon>
        <taxon>Bacillati</taxon>
        <taxon>Actinomycetota</taxon>
        <taxon>Actinomycetes</taxon>
        <taxon>Micrococcales</taxon>
        <taxon>Demequinaceae</taxon>
        <taxon>Demequina</taxon>
    </lineage>
</organism>
<dbReference type="HAMAP" id="MF_00454">
    <property type="entry name" value="FluC"/>
    <property type="match status" value="1"/>
</dbReference>
<feature type="binding site" evidence="10">
    <location>
        <position position="73"/>
    </location>
    <ligand>
        <name>Na(+)</name>
        <dbReference type="ChEBI" id="CHEBI:29101"/>
        <note>structural</note>
    </ligand>
</feature>
<keyword evidence="5 10" id="KW-0472">Membrane</keyword>
<keyword evidence="4 10" id="KW-1133">Transmembrane helix</keyword>
<dbReference type="RefSeq" id="WP_313498987.1">
    <property type="nucleotide sequence ID" value="NZ_CP134879.1"/>
</dbReference>
<dbReference type="GO" id="GO:0062054">
    <property type="term" value="F:fluoride channel activity"/>
    <property type="evidence" value="ECO:0007669"/>
    <property type="project" value="UniProtKB-UniRule"/>
</dbReference>
<comment type="subcellular location">
    <subcellularLocation>
        <location evidence="1 10">Cell membrane</location>
        <topology evidence="1 10">Multi-pass membrane protein</topology>
    </subcellularLocation>
</comment>
<keyword evidence="10" id="KW-0406">Ion transport</keyword>
<feature type="transmembrane region" description="Helical" evidence="10">
    <location>
        <begin position="62"/>
        <end position="82"/>
    </location>
</feature>
<dbReference type="AlphaFoldDB" id="A0AA96F8S9"/>
<protein>
    <recommendedName>
        <fullName evidence="10">Fluoride-specific ion channel FluC</fullName>
    </recommendedName>
</protein>
<evidence type="ECO:0000256" key="2">
    <source>
        <dbReference type="ARBA" id="ARBA00022475"/>
    </source>
</evidence>
<evidence type="ECO:0000256" key="10">
    <source>
        <dbReference type="HAMAP-Rule" id="MF_00454"/>
    </source>
</evidence>
<evidence type="ECO:0000313" key="11">
    <source>
        <dbReference type="EMBL" id="WNM24760.1"/>
    </source>
</evidence>
<keyword evidence="10" id="KW-0813">Transport</keyword>
<dbReference type="InterPro" id="IPR003691">
    <property type="entry name" value="FluC"/>
</dbReference>
<feature type="transmembrane region" description="Helical" evidence="10">
    <location>
        <begin position="94"/>
        <end position="121"/>
    </location>
</feature>
<dbReference type="Pfam" id="PF02537">
    <property type="entry name" value="CRCB"/>
    <property type="match status" value="1"/>
</dbReference>